<evidence type="ECO:0000256" key="4">
    <source>
        <dbReference type="RuleBase" id="RU361235"/>
    </source>
</evidence>
<evidence type="ECO:0000313" key="6">
    <source>
        <dbReference type="EMBL" id="MBC2776670.1"/>
    </source>
</evidence>
<evidence type="ECO:0000259" key="5">
    <source>
        <dbReference type="Pfam" id="PF00135"/>
    </source>
</evidence>
<evidence type="ECO:0000256" key="1">
    <source>
        <dbReference type="ARBA" id="ARBA00005964"/>
    </source>
</evidence>
<protein>
    <recommendedName>
        <fullName evidence="4">Carboxylic ester hydrolase</fullName>
        <ecNumber evidence="4">3.1.1.-</ecNumber>
    </recommendedName>
</protein>
<gene>
    <name evidence="6" type="ORF">H6P80_03450</name>
</gene>
<feature type="active site" description="Charge relay system" evidence="3">
    <location>
        <position position="315"/>
    </location>
</feature>
<evidence type="ECO:0000313" key="7">
    <source>
        <dbReference type="Proteomes" id="UP000564378"/>
    </source>
</evidence>
<dbReference type="EMBL" id="JACJVJ010000001">
    <property type="protein sequence ID" value="MBC2776670.1"/>
    <property type="molecule type" value="Genomic_DNA"/>
</dbReference>
<dbReference type="InterPro" id="IPR002018">
    <property type="entry name" value="CarbesteraseB"/>
</dbReference>
<dbReference type="SMR" id="A0A842HXK4"/>
<feature type="active site" description="Acyl-ester intermediate" evidence="3">
    <location>
        <position position="197"/>
    </location>
</feature>
<comment type="caution">
    <text evidence="6">The sequence shown here is derived from an EMBL/GenBank/DDBJ whole genome shotgun (WGS) entry which is preliminary data.</text>
</comment>
<evidence type="ECO:0000256" key="2">
    <source>
        <dbReference type="ARBA" id="ARBA00022801"/>
    </source>
</evidence>
<reference evidence="6 7" key="1">
    <citation type="submission" date="2020-08" db="EMBL/GenBank/DDBJ databases">
        <title>Draft genome sequence of Parasphingopyxis sp. GrpM-11.</title>
        <authorList>
            <person name="Oh J."/>
            <person name="Roh D.-H."/>
        </authorList>
    </citation>
    <scope>NUCLEOTIDE SEQUENCE [LARGE SCALE GENOMIC DNA]</scope>
    <source>
        <strain evidence="6 7">GrpM-11</strain>
    </source>
</reference>
<keyword evidence="7" id="KW-1185">Reference proteome</keyword>
<dbReference type="PANTHER" id="PTHR11559">
    <property type="entry name" value="CARBOXYLESTERASE"/>
    <property type="match status" value="1"/>
</dbReference>
<evidence type="ECO:0000256" key="3">
    <source>
        <dbReference type="PIRSR" id="PIRSR600997-1"/>
    </source>
</evidence>
<accession>A0A842HXK4</accession>
<dbReference type="InterPro" id="IPR029058">
    <property type="entry name" value="AB_hydrolase_fold"/>
</dbReference>
<dbReference type="AlphaFoldDB" id="A0A842HXK4"/>
<organism evidence="6 7">
    <name type="scientific">Parasphingopyxis marina</name>
    <dbReference type="NCBI Taxonomy" id="2761622"/>
    <lineage>
        <taxon>Bacteria</taxon>
        <taxon>Pseudomonadati</taxon>
        <taxon>Pseudomonadota</taxon>
        <taxon>Alphaproteobacteria</taxon>
        <taxon>Sphingomonadales</taxon>
        <taxon>Sphingomonadaceae</taxon>
        <taxon>Parasphingopyxis</taxon>
    </lineage>
</organism>
<proteinExistence type="inferred from homology"/>
<feature type="active site" description="Charge relay system" evidence="3">
    <location>
        <position position="409"/>
    </location>
</feature>
<dbReference type="InterPro" id="IPR000997">
    <property type="entry name" value="Cholinesterase"/>
</dbReference>
<sequence>MSAAARSEVIVDAPAGSVRGYAEDGLEIFKGLPYAAPPVGENRWRPPVELPRWEGVREATEFGASCIQVGSLPQSIYADDPGRQSEDCLSLNIWVPEGAENAPVFVWIYGGALVNGSSSFSIYDGAELARRGLVVVSINYRVGPLGYLAHPALSAESADGVSGNYGLLDQVAALRWVNRNIAAFGGDPDQVTIAGESAGALSVMYLMASPNARGLFHRAIAQSAYMLSTPELSEESFGMPSAEAVGSWLEEQLDADGIDALRAMDARRVTMGAVRAGYVPWGTIDGRILPRQLVDIFDDGEQAPVPLIAGFNSGEIRSLRRLLPPAASDADAYEAAIRNGYGDLADTVLGFYPPGNIDEAMLATTRDAMYGWTAERLVAKQTALGVPGYFYLFDHGYRAADEAGLHAFHASEIPYVFGTTRRTAPNWPEVPRNETERSLSRAMTDYWASFARTGTPVAEGQPDWAPYGENEAYMYFSEAPQLANHLLPGMYELHEQVMCRRRAADIPWNWNVGIIAPPMPPQASGCR</sequence>
<dbReference type="InterPro" id="IPR050309">
    <property type="entry name" value="Type-B_Carboxylest/Lipase"/>
</dbReference>
<dbReference type="PROSITE" id="PS00122">
    <property type="entry name" value="CARBOXYLESTERASE_B_1"/>
    <property type="match status" value="1"/>
</dbReference>
<name>A0A842HXK4_9SPHN</name>
<dbReference type="Pfam" id="PF00135">
    <property type="entry name" value="COesterase"/>
    <property type="match status" value="1"/>
</dbReference>
<dbReference type="EC" id="3.1.1.-" evidence="4"/>
<dbReference type="PRINTS" id="PR00878">
    <property type="entry name" value="CHOLNESTRASE"/>
</dbReference>
<feature type="domain" description="Carboxylesterase type B" evidence="5">
    <location>
        <begin position="9"/>
        <end position="483"/>
    </location>
</feature>
<dbReference type="Proteomes" id="UP000564378">
    <property type="component" value="Unassembled WGS sequence"/>
</dbReference>
<dbReference type="InterPro" id="IPR019826">
    <property type="entry name" value="Carboxylesterase_B_AS"/>
</dbReference>
<comment type="similarity">
    <text evidence="1 4">Belongs to the type-B carboxylesterase/lipase family.</text>
</comment>
<dbReference type="GO" id="GO:0004104">
    <property type="term" value="F:cholinesterase activity"/>
    <property type="evidence" value="ECO:0007669"/>
    <property type="project" value="InterPro"/>
</dbReference>
<dbReference type="Gene3D" id="3.40.50.1820">
    <property type="entry name" value="alpha/beta hydrolase"/>
    <property type="match status" value="1"/>
</dbReference>
<keyword evidence="2 4" id="KW-0378">Hydrolase</keyword>
<dbReference type="SUPFAM" id="SSF53474">
    <property type="entry name" value="alpha/beta-Hydrolases"/>
    <property type="match status" value="1"/>
</dbReference>